<proteinExistence type="predicted"/>
<keyword evidence="1" id="KW-0433">Leucine-rich repeat</keyword>
<dbReference type="PANTHER" id="PTHR48051">
    <property type="match status" value="1"/>
</dbReference>
<dbReference type="SMART" id="SM00369">
    <property type="entry name" value="LRR_TYP"/>
    <property type="match status" value="5"/>
</dbReference>
<organism evidence="5 6">
    <name type="scientific">Megalurothrips usitatus</name>
    <name type="common">bean blossom thrips</name>
    <dbReference type="NCBI Taxonomy" id="439358"/>
    <lineage>
        <taxon>Eukaryota</taxon>
        <taxon>Metazoa</taxon>
        <taxon>Ecdysozoa</taxon>
        <taxon>Arthropoda</taxon>
        <taxon>Hexapoda</taxon>
        <taxon>Insecta</taxon>
        <taxon>Pterygota</taxon>
        <taxon>Neoptera</taxon>
        <taxon>Paraneoptera</taxon>
        <taxon>Thysanoptera</taxon>
        <taxon>Terebrantia</taxon>
        <taxon>Thripoidea</taxon>
        <taxon>Thripidae</taxon>
        <taxon>Megalurothrips</taxon>
    </lineage>
</organism>
<name>A0AAV7XB36_9NEOP</name>
<dbReference type="Gene3D" id="3.80.10.10">
    <property type="entry name" value="Ribonuclease Inhibitor"/>
    <property type="match status" value="2"/>
</dbReference>
<dbReference type="Proteomes" id="UP001075354">
    <property type="component" value="Chromosome 12"/>
</dbReference>
<dbReference type="SMART" id="SM00364">
    <property type="entry name" value="LRR_BAC"/>
    <property type="match status" value="4"/>
</dbReference>
<evidence type="ECO:0000256" key="3">
    <source>
        <dbReference type="SAM" id="Phobius"/>
    </source>
</evidence>
<dbReference type="Pfam" id="PF23598">
    <property type="entry name" value="LRR_14"/>
    <property type="match status" value="1"/>
</dbReference>
<dbReference type="InterPro" id="IPR050216">
    <property type="entry name" value="LRR_domain-containing"/>
</dbReference>
<dbReference type="InterPro" id="IPR003591">
    <property type="entry name" value="Leu-rich_rpt_typical-subtyp"/>
</dbReference>
<evidence type="ECO:0000256" key="1">
    <source>
        <dbReference type="ARBA" id="ARBA00022614"/>
    </source>
</evidence>
<gene>
    <name evidence="5" type="ORF">ONE63_002642</name>
</gene>
<dbReference type="AlphaFoldDB" id="A0AAV7XB36"/>
<evidence type="ECO:0000259" key="4">
    <source>
        <dbReference type="Pfam" id="PF23598"/>
    </source>
</evidence>
<feature type="transmembrane region" description="Helical" evidence="3">
    <location>
        <begin position="336"/>
        <end position="360"/>
    </location>
</feature>
<keyword evidence="3" id="KW-1133">Transmembrane helix</keyword>
<dbReference type="SUPFAM" id="SSF52058">
    <property type="entry name" value="L domain-like"/>
    <property type="match status" value="1"/>
</dbReference>
<sequence length="422" mass="48095">MEELIAEISLKRILHWNCRGFHFLPDELKEGYEVEEIYLKWNNLSSLPSWISKLQNLTNLYLPHNQLQSLPKELNELSKLTVLDVTNNSIEVLPFGLGHLSHLTQFLAARNTLSFIPNDFQNLKSLEILDISYNTFTRFPESILQCHSLQQLLLDNNKLTALPNNIVYLPYLKTLSVCGNNLLYLPLQPFLSNPFLSFENNPNLNYLSIWLGEQLSSNSSRNIDGNSWNLPRAQGCFCRIQIPNTYNGDIVVSDTNSKRERTLTLPPSLEYVLSGTGGEACVPTLLELALRKVYSLNCSHTIQRDGSGKKPTFMVKRTFPISLDHLSLPLQLKHHVGVGPVTLCYFCNGFIFTHGVVWVIPKDCYYESEEGPSAFCIFSTVIFCSVACSVSFAQWERKSTMPNKLETIKLQWHNAFKRRLCV</sequence>
<accession>A0AAV7XB36</accession>
<evidence type="ECO:0000256" key="2">
    <source>
        <dbReference type="ARBA" id="ARBA00022737"/>
    </source>
</evidence>
<dbReference type="EMBL" id="JAPTSV010000012">
    <property type="protein sequence ID" value="KAJ1522350.1"/>
    <property type="molecule type" value="Genomic_DNA"/>
</dbReference>
<evidence type="ECO:0000313" key="6">
    <source>
        <dbReference type="Proteomes" id="UP001075354"/>
    </source>
</evidence>
<keyword evidence="3" id="KW-0812">Transmembrane</keyword>
<feature type="domain" description="Disease resistance R13L4/SHOC-2-like LRR" evidence="4">
    <location>
        <begin position="51"/>
        <end position="131"/>
    </location>
</feature>
<comment type="caution">
    <text evidence="5">The sequence shown here is derived from an EMBL/GenBank/DDBJ whole genome shotgun (WGS) entry which is preliminary data.</text>
</comment>
<reference evidence="5" key="1">
    <citation type="submission" date="2022-12" db="EMBL/GenBank/DDBJ databases">
        <title>Chromosome-level genome assembly of the bean flower thrips Megalurothrips usitatus.</title>
        <authorList>
            <person name="Ma L."/>
            <person name="Liu Q."/>
            <person name="Li H."/>
            <person name="Cai W."/>
        </authorList>
    </citation>
    <scope>NUCLEOTIDE SEQUENCE</scope>
    <source>
        <strain evidence="5">Cailab_2022a</strain>
    </source>
</reference>
<dbReference type="InterPro" id="IPR032675">
    <property type="entry name" value="LRR_dom_sf"/>
</dbReference>
<dbReference type="InterPro" id="IPR001611">
    <property type="entry name" value="Leu-rich_rpt"/>
</dbReference>
<dbReference type="GO" id="GO:0005737">
    <property type="term" value="C:cytoplasm"/>
    <property type="evidence" value="ECO:0007669"/>
    <property type="project" value="TreeGrafter"/>
</dbReference>
<protein>
    <recommendedName>
        <fullName evidence="4">Disease resistance R13L4/SHOC-2-like LRR domain-containing protein</fullName>
    </recommendedName>
</protein>
<keyword evidence="6" id="KW-1185">Reference proteome</keyword>
<dbReference type="PROSITE" id="PS51450">
    <property type="entry name" value="LRR"/>
    <property type="match status" value="1"/>
</dbReference>
<keyword evidence="2" id="KW-0677">Repeat</keyword>
<feature type="transmembrane region" description="Helical" evidence="3">
    <location>
        <begin position="372"/>
        <end position="395"/>
    </location>
</feature>
<evidence type="ECO:0000313" key="5">
    <source>
        <dbReference type="EMBL" id="KAJ1522350.1"/>
    </source>
</evidence>
<dbReference type="PANTHER" id="PTHR48051:SF12">
    <property type="entry name" value="LEUCINE-RICH REPEAT-CONTAINING PROTEIN 28"/>
    <property type="match status" value="1"/>
</dbReference>
<dbReference type="InterPro" id="IPR055414">
    <property type="entry name" value="LRR_R13L4/SHOC2-like"/>
</dbReference>
<keyword evidence="3" id="KW-0472">Membrane</keyword>